<dbReference type="Proteomes" id="UP000033423">
    <property type="component" value="Unassembled WGS sequence"/>
</dbReference>
<evidence type="ECO:0000313" key="2">
    <source>
        <dbReference type="Proteomes" id="UP000033423"/>
    </source>
</evidence>
<dbReference type="EMBL" id="LACI01002207">
    <property type="protein sequence ID" value="KJU82686.1"/>
    <property type="molecule type" value="Genomic_DNA"/>
</dbReference>
<name>A0A0F3GLB8_9BACT</name>
<keyword evidence="2" id="KW-1185">Reference proteome</keyword>
<comment type="caution">
    <text evidence="1">The sequence shown here is derived from an EMBL/GenBank/DDBJ whole genome shotgun (WGS) entry which is preliminary data.</text>
</comment>
<reference evidence="1 2" key="1">
    <citation type="submission" date="2015-02" db="EMBL/GenBank/DDBJ databases">
        <title>Single-cell genomics of uncultivated deep-branching MTB reveals a conserved set of magnetosome genes.</title>
        <authorList>
            <person name="Kolinko S."/>
            <person name="Richter M."/>
            <person name="Glockner F.O."/>
            <person name="Brachmann A."/>
            <person name="Schuler D."/>
        </authorList>
    </citation>
    <scope>NUCLEOTIDE SEQUENCE [LARGE SCALE GENOMIC DNA]</scope>
    <source>
        <strain evidence="1">TM-1</strain>
    </source>
</reference>
<proteinExistence type="predicted"/>
<protein>
    <submittedName>
        <fullName evidence="1">Uncharacterized protein</fullName>
    </submittedName>
</protein>
<organism evidence="1 2">
    <name type="scientific">Candidatus Magnetobacterium bavaricum</name>
    <dbReference type="NCBI Taxonomy" id="29290"/>
    <lineage>
        <taxon>Bacteria</taxon>
        <taxon>Pseudomonadati</taxon>
        <taxon>Nitrospirota</taxon>
        <taxon>Thermodesulfovibrionia</taxon>
        <taxon>Thermodesulfovibrionales</taxon>
        <taxon>Candidatus Magnetobacteriaceae</taxon>
        <taxon>Candidatus Magnetobacterium</taxon>
    </lineage>
</organism>
<accession>A0A0F3GLB8</accession>
<sequence>MLYYIRGYSPVLTAISLSSIKVVLNKLLHHLFYLCIVHNLCKNKQFFYFCR</sequence>
<dbReference type="AlphaFoldDB" id="A0A0F3GLB8"/>
<gene>
    <name evidence="1" type="ORF">MBAV_005117</name>
</gene>
<evidence type="ECO:0000313" key="1">
    <source>
        <dbReference type="EMBL" id="KJU82686.1"/>
    </source>
</evidence>